<dbReference type="Proteomes" id="UP000032430">
    <property type="component" value="Chromosome I"/>
</dbReference>
<evidence type="ECO:0000313" key="2">
    <source>
        <dbReference type="Proteomes" id="UP000032430"/>
    </source>
</evidence>
<dbReference type="STRING" id="1212491.LFA_2952"/>
<sequence>MTLIACHIWDTIGAVAAFIARKENEVLSVGPQPTYIGRDLNEIADQLIEKYS</sequence>
<dbReference type="AlphaFoldDB" id="A0A098G773"/>
<protein>
    <submittedName>
        <fullName evidence="1">Haloacid dehalogenase, type II</fullName>
    </submittedName>
</protein>
<name>A0A098G773_9GAMM</name>
<dbReference type="HOGENOM" id="CLU_3081299_0_0_6"/>
<accession>A0A098G773</accession>
<organism evidence="1 2">
    <name type="scientific">Legionella fallonii LLAP-10</name>
    <dbReference type="NCBI Taxonomy" id="1212491"/>
    <lineage>
        <taxon>Bacteria</taxon>
        <taxon>Pseudomonadati</taxon>
        <taxon>Pseudomonadota</taxon>
        <taxon>Gammaproteobacteria</taxon>
        <taxon>Legionellales</taxon>
        <taxon>Legionellaceae</taxon>
        <taxon>Legionella</taxon>
    </lineage>
</organism>
<gene>
    <name evidence="1" type="ORF">LFA_2952</name>
</gene>
<dbReference type="EMBL" id="LN614827">
    <property type="protein sequence ID" value="CEG58307.1"/>
    <property type="molecule type" value="Genomic_DNA"/>
</dbReference>
<evidence type="ECO:0000313" key="1">
    <source>
        <dbReference type="EMBL" id="CEG58307.1"/>
    </source>
</evidence>
<keyword evidence="2" id="KW-1185">Reference proteome</keyword>
<reference evidence="2" key="1">
    <citation type="submission" date="2014-09" db="EMBL/GenBank/DDBJ databases">
        <authorList>
            <person name="Gomez-Valero L."/>
        </authorList>
    </citation>
    <scope>NUCLEOTIDE SEQUENCE [LARGE SCALE GENOMIC DNA]</scope>
    <source>
        <strain evidence="2">ATCC700992</strain>
    </source>
</reference>
<dbReference type="KEGG" id="lfa:LFA_2952"/>
<proteinExistence type="predicted"/>